<dbReference type="Gene3D" id="1.10.1420.10">
    <property type="match status" value="1"/>
</dbReference>
<name>A0AAD5Q4D2_PYTIN</name>
<keyword evidence="2" id="KW-1185">Reference proteome</keyword>
<reference evidence="1" key="1">
    <citation type="submission" date="2021-12" db="EMBL/GenBank/DDBJ databases">
        <title>Prjna785345.</title>
        <authorList>
            <person name="Rujirawat T."/>
            <person name="Krajaejun T."/>
        </authorList>
    </citation>
    <scope>NUCLEOTIDE SEQUENCE</scope>
    <source>
        <strain evidence="1">Pi057C3</strain>
    </source>
</reference>
<proteinExistence type="predicted"/>
<dbReference type="AlphaFoldDB" id="A0AAD5Q4D2"/>
<comment type="caution">
    <text evidence="1">The sequence shown here is derived from an EMBL/GenBank/DDBJ whole genome shotgun (WGS) entry which is preliminary data.</text>
</comment>
<protein>
    <submittedName>
        <fullName evidence="1">Uncharacterized protein</fullName>
    </submittedName>
</protein>
<organism evidence="1 2">
    <name type="scientific">Pythium insidiosum</name>
    <name type="common">Pythiosis disease agent</name>
    <dbReference type="NCBI Taxonomy" id="114742"/>
    <lineage>
        <taxon>Eukaryota</taxon>
        <taxon>Sar</taxon>
        <taxon>Stramenopiles</taxon>
        <taxon>Oomycota</taxon>
        <taxon>Peronosporomycetes</taxon>
        <taxon>Pythiales</taxon>
        <taxon>Pythiaceae</taxon>
        <taxon>Pythium</taxon>
    </lineage>
</organism>
<gene>
    <name evidence="1" type="ORF">P43SY_010675</name>
</gene>
<dbReference type="Proteomes" id="UP001209570">
    <property type="component" value="Unassembled WGS sequence"/>
</dbReference>
<sequence length="134" mass="14731">MPSLLTECSEILVDNGTVQSASEYSESLTALAVAVLAALAEDVTALNSRTGFVRAGYHPELDGLPGYQQEKSYFSDIPLDEHSRLQRRATEQALDSTEEGVGIRAPSFVIYRDILEATLELARIENEISATLRW</sequence>
<accession>A0AAD5Q4D2</accession>
<dbReference type="EMBL" id="JAKCXM010002515">
    <property type="protein sequence ID" value="KAJ0390169.1"/>
    <property type="molecule type" value="Genomic_DNA"/>
</dbReference>
<evidence type="ECO:0000313" key="2">
    <source>
        <dbReference type="Proteomes" id="UP001209570"/>
    </source>
</evidence>
<evidence type="ECO:0000313" key="1">
    <source>
        <dbReference type="EMBL" id="KAJ0390169.1"/>
    </source>
</evidence>